<dbReference type="SUPFAM" id="SSF55447">
    <property type="entry name" value="CO dehydrogenase flavoprotein C-terminal domain-like"/>
    <property type="match status" value="1"/>
</dbReference>
<evidence type="ECO:0000313" key="5">
    <source>
        <dbReference type="EMBL" id="NNU44981.1"/>
    </source>
</evidence>
<sequence length="325" mass="33958">MTRGLPSFTLERPTDLRSAALMLAEPGACALGGGTDLLPNLRRGIGAPATLVDLNGVPEISGLVREPDGTMVIGAATTVQALAEDADLARALPALAEAARAVAASGHRSAATVGGNLCQDTRCVFYNQSDWWRCANGYCLKHRGSTCHVAPQGDRCHAAFCSDLAPVLLAAGARVQLCGADGQRSLGLQEMYLDDGAAHLVLRPGELLAQVRVPPLPAQLRIGYAKARTRGGVDFPLAAVAVAMQVERGHLVSLRIGISGTNSLPVLVDAGAELQGAPADEAAWKKVQQLVQRQLAPMRSTVTSAQYRRDAAGALLARLLRQLAG</sequence>
<evidence type="ECO:0000313" key="6">
    <source>
        <dbReference type="Proteomes" id="UP000552954"/>
    </source>
</evidence>
<dbReference type="Pfam" id="PF03450">
    <property type="entry name" value="CO_deh_flav_C"/>
    <property type="match status" value="1"/>
</dbReference>
<gene>
    <name evidence="5" type="ORF">HK415_20210</name>
</gene>
<accession>A0A849KKH7</accession>
<dbReference type="RefSeq" id="WP_171562389.1">
    <property type="nucleotide sequence ID" value="NZ_JABFCS010000001.1"/>
</dbReference>
<keyword evidence="6" id="KW-1185">Reference proteome</keyword>
<dbReference type="InterPro" id="IPR036318">
    <property type="entry name" value="FAD-bd_PCMH-like_sf"/>
</dbReference>
<dbReference type="GO" id="GO:0016491">
    <property type="term" value="F:oxidoreductase activity"/>
    <property type="evidence" value="ECO:0007669"/>
    <property type="project" value="UniProtKB-KW"/>
</dbReference>
<dbReference type="Gene3D" id="3.30.43.10">
    <property type="entry name" value="Uridine Diphospho-n-acetylenolpyruvylglucosamine Reductase, domain 2"/>
    <property type="match status" value="1"/>
</dbReference>
<keyword evidence="3" id="KW-0560">Oxidoreductase</keyword>
<dbReference type="AlphaFoldDB" id="A0A849KKH7"/>
<organism evidence="5 6">
    <name type="scientific">Ramlibacter montanisoli</name>
    <dbReference type="NCBI Taxonomy" id="2732512"/>
    <lineage>
        <taxon>Bacteria</taxon>
        <taxon>Pseudomonadati</taxon>
        <taxon>Pseudomonadota</taxon>
        <taxon>Betaproteobacteria</taxon>
        <taxon>Burkholderiales</taxon>
        <taxon>Comamonadaceae</taxon>
        <taxon>Ramlibacter</taxon>
    </lineage>
</organism>
<keyword evidence="1" id="KW-0285">Flavoprotein</keyword>
<evidence type="ECO:0000259" key="4">
    <source>
        <dbReference type="PROSITE" id="PS51387"/>
    </source>
</evidence>
<evidence type="ECO:0000256" key="1">
    <source>
        <dbReference type="ARBA" id="ARBA00022630"/>
    </source>
</evidence>
<protein>
    <submittedName>
        <fullName evidence="5">4-hydroxybenzoyl-CoA reductase subunit beta</fullName>
    </submittedName>
</protein>
<comment type="caution">
    <text evidence="5">The sequence shown here is derived from an EMBL/GenBank/DDBJ whole genome shotgun (WGS) entry which is preliminary data.</text>
</comment>
<dbReference type="InterPro" id="IPR002346">
    <property type="entry name" value="Mopterin_DH_FAD-bd"/>
</dbReference>
<reference evidence="5 6" key="1">
    <citation type="submission" date="2020-05" db="EMBL/GenBank/DDBJ databases">
        <authorList>
            <person name="Khan S.A."/>
            <person name="Jeon C.O."/>
            <person name="Chun B.H."/>
        </authorList>
    </citation>
    <scope>NUCLEOTIDE SEQUENCE [LARGE SCALE GENOMIC DNA]</scope>
    <source>
        <strain evidence="5 6">B156</strain>
    </source>
</reference>
<proteinExistence type="predicted"/>
<name>A0A849KKH7_9BURK</name>
<dbReference type="EMBL" id="JABFCS010000001">
    <property type="protein sequence ID" value="NNU44981.1"/>
    <property type="molecule type" value="Genomic_DNA"/>
</dbReference>
<reference evidence="5 6" key="2">
    <citation type="submission" date="2020-06" db="EMBL/GenBank/DDBJ databases">
        <title>Ramlibacter rhizophilus sp. nov., isolated from rhizosphere soil of national flower Mugunghwa from South Korea.</title>
        <authorList>
            <person name="Zheng-Fei Y."/>
            <person name="Huan T."/>
        </authorList>
    </citation>
    <scope>NUCLEOTIDE SEQUENCE [LARGE SCALE GENOMIC DNA]</scope>
    <source>
        <strain evidence="5 6">B156</strain>
    </source>
</reference>
<dbReference type="Gene3D" id="3.30.465.10">
    <property type="match status" value="2"/>
</dbReference>
<dbReference type="GO" id="GO:0071949">
    <property type="term" value="F:FAD binding"/>
    <property type="evidence" value="ECO:0007669"/>
    <property type="project" value="InterPro"/>
</dbReference>
<dbReference type="InterPro" id="IPR005107">
    <property type="entry name" value="CO_DH_flav_C"/>
</dbReference>
<dbReference type="Pfam" id="PF00941">
    <property type="entry name" value="FAD_binding_5"/>
    <property type="match status" value="1"/>
</dbReference>
<feature type="domain" description="FAD-binding PCMH-type" evidence="4">
    <location>
        <begin position="3"/>
        <end position="218"/>
    </location>
</feature>
<evidence type="ECO:0000256" key="3">
    <source>
        <dbReference type="ARBA" id="ARBA00023002"/>
    </source>
</evidence>
<dbReference type="Gene3D" id="3.30.390.50">
    <property type="entry name" value="CO dehydrogenase flavoprotein, C-terminal domain"/>
    <property type="match status" value="1"/>
</dbReference>
<dbReference type="InterPro" id="IPR016166">
    <property type="entry name" value="FAD-bd_PCMH"/>
</dbReference>
<dbReference type="Proteomes" id="UP000552954">
    <property type="component" value="Unassembled WGS sequence"/>
</dbReference>
<dbReference type="PROSITE" id="PS51387">
    <property type="entry name" value="FAD_PCMH"/>
    <property type="match status" value="1"/>
</dbReference>
<dbReference type="InterPro" id="IPR016167">
    <property type="entry name" value="FAD-bd_PCMH_sub1"/>
</dbReference>
<dbReference type="InterPro" id="IPR036683">
    <property type="entry name" value="CO_DH_flav_C_dom_sf"/>
</dbReference>
<keyword evidence="2" id="KW-0274">FAD</keyword>
<dbReference type="SUPFAM" id="SSF56176">
    <property type="entry name" value="FAD-binding/transporter-associated domain-like"/>
    <property type="match status" value="1"/>
</dbReference>
<dbReference type="PANTHER" id="PTHR42659:SF2">
    <property type="entry name" value="XANTHINE DEHYDROGENASE SUBUNIT C-RELATED"/>
    <property type="match status" value="1"/>
</dbReference>
<evidence type="ECO:0000256" key="2">
    <source>
        <dbReference type="ARBA" id="ARBA00022827"/>
    </source>
</evidence>
<dbReference type="InterPro" id="IPR016169">
    <property type="entry name" value="FAD-bd_PCMH_sub2"/>
</dbReference>
<dbReference type="InterPro" id="IPR051312">
    <property type="entry name" value="Diverse_Substr_Oxidored"/>
</dbReference>
<dbReference type="SMART" id="SM01092">
    <property type="entry name" value="CO_deh_flav_C"/>
    <property type="match status" value="1"/>
</dbReference>
<dbReference type="PANTHER" id="PTHR42659">
    <property type="entry name" value="XANTHINE DEHYDROGENASE SUBUNIT C-RELATED"/>
    <property type="match status" value="1"/>
</dbReference>